<dbReference type="Pfam" id="PF25224">
    <property type="entry name" value="DUF7842"/>
    <property type="match status" value="1"/>
</dbReference>
<keyword evidence="6" id="KW-0614">Plasmid</keyword>
<evidence type="ECO:0000259" key="3">
    <source>
        <dbReference type="Pfam" id="PF25222"/>
    </source>
</evidence>
<evidence type="ECO:0000259" key="2">
    <source>
        <dbReference type="Pfam" id="PF13387"/>
    </source>
</evidence>
<feature type="domain" description="Lnb N-terminal periplasmic" evidence="2">
    <location>
        <begin position="112"/>
        <end position="281"/>
    </location>
</feature>
<evidence type="ECO:0000313" key="7">
    <source>
        <dbReference type="Proteomes" id="UP000264605"/>
    </source>
</evidence>
<evidence type="ECO:0000259" key="5">
    <source>
        <dbReference type="Pfam" id="PF25225"/>
    </source>
</evidence>
<name>A0AAD0S358_9GAMM</name>
<evidence type="ECO:0000256" key="1">
    <source>
        <dbReference type="SAM" id="SignalP"/>
    </source>
</evidence>
<geneLocation type="plasmid" evidence="6 7">
    <name>unnamed1</name>
</geneLocation>
<sequence>MHRLLLLCLVLFSSAVFSSTVTKDIAYNPYWLKLGHYNQQRFSSYESEVDSNAFFFSPVGKSDPHAELIATIKAFELADNNEAQCRFPARYRWLKDHFFPQWPELLCPEIDVWQQLINPKGITLVFPTAFMNDPSSMFGHTLLRIDARDQTRSRELIAFAVNFAAEPDATDNAALYALKGVIGQYPGKFTLMPYYRKVREYNDLESRDIWEYPLNLSEPEIQRILLHLWEMQWATFDYFFIDENCSYQLLALLQLARDDLFLTSEFSTHAIPSDTVAALKQYGLLQPPKYRAASGTKLLNYESQLTDEQLVMAQALRDGKPLHDLSLSAKDAVPVLEMAYEWLNYQYYDQGLARDEIAPRLTRLLHQRSQYHVVSPFEPPQIPRVSPEQGHGSARIGAVVSHYENSANRVGLSYRVAYHDLLDNAGGFIPGAQISFFDVEASIDNNERLFLERLYVIDAMSLAPDNRLFDSWSWNVRVGYDRQPTLKKRAGRSFIQGGYGKSFGDANHFQSYILASSLLQTGSLIDSLSFALGSEAGAIWQVTASQKLALSGQALWLFNEPRSDKHIEFSAHWQIALAQNWGFRSSFVYQDWQVSEQQFKLQLLHYF</sequence>
<evidence type="ECO:0000259" key="4">
    <source>
        <dbReference type="Pfam" id="PF25224"/>
    </source>
</evidence>
<dbReference type="AlphaFoldDB" id="A0AAD0S358"/>
<protein>
    <submittedName>
        <fullName evidence="6">DUF4105 domain-containing protein</fullName>
    </submittedName>
</protein>
<dbReference type="RefSeq" id="WP_118844966.1">
    <property type="nucleotide sequence ID" value="NZ_CP032091.1"/>
</dbReference>
<gene>
    <name evidence="6" type="ORF">D0907_18045</name>
</gene>
<dbReference type="InterPro" id="IPR057162">
    <property type="entry name" value="DUF7840"/>
</dbReference>
<feature type="domain" description="DUF7840" evidence="3">
    <location>
        <begin position="385"/>
        <end position="606"/>
    </location>
</feature>
<dbReference type="InterPro" id="IPR025178">
    <property type="entry name" value="Lnb_N"/>
</dbReference>
<dbReference type="Pfam" id="PF25225">
    <property type="entry name" value="DUF7843"/>
    <property type="match status" value="1"/>
</dbReference>
<dbReference type="EMBL" id="CP032091">
    <property type="protein sequence ID" value="AXV67220.1"/>
    <property type="molecule type" value="Genomic_DNA"/>
</dbReference>
<dbReference type="GeneID" id="99507387"/>
<feature type="signal peptide" evidence="1">
    <location>
        <begin position="1"/>
        <end position="18"/>
    </location>
</feature>
<proteinExistence type="predicted"/>
<reference evidence="6 7" key="1">
    <citation type="submission" date="2018-08" db="EMBL/GenBank/DDBJ databases">
        <title>Draft genome sequence of Pseudoalteromonas donghaensis HJ51.</title>
        <authorList>
            <person name="Oh J."/>
            <person name="Roh D."/>
        </authorList>
    </citation>
    <scope>NUCLEOTIDE SEQUENCE [LARGE SCALE GENOMIC DNA]</scope>
    <source>
        <strain evidence="6 7">HJ51</strain>
        <plasmid evidence="6 7">unnamed1</plasmid>
    </source>
</reference>
<dbReference type="Pfam" id="PF13387">
    <property type="entry name" value="Lnb_N"/>
    <property type="match status" value="1"/>
</dbReference>
<keyword evidence="1" id="KW-0732">Signal</keyword>
<dbReference type="InterPro" id="IPR057165">
    <property type="entry name" value="DUF7843"/>
</dbReference>
<feature type="domain" description="DUF7842" evidence="4">
    <location>
        <begin position="289"/>
        <end position="373"/>
    </location>
</feature>
<accession>A0AAD0S358</accession>
<dbReference type="Pfam" id="PF25222">
    <property type="entry name" value="DUF7840"/>
    <property type="match status" value="1"/>
</dbReference>
<feature type="domain" description="DUF7843" evidence="5">
    <location>
        <begin position="24"/>
        <end position="96"/>
    </location>
</feature>
<feature type="chain" id="PRO_5042112935" evidence="1">
    <location>
        <begin position="19"/>
        <end position="607"/>
    </location>
</feature>
<dbReference type="InterPro" id="IPR057164">
    <property type="entry name" value="DUF7842"/>
</dbReference>
<dbReference type="Proteomes" id="UP000264605">
    <property type="component" value="Plasmid unnamed1"/>
</dbReference>
<evidence type="ECO:0000313" key="6">
    <source>
        <dbReference type="EMBL" id="AXV67220.1"/>
    </source>
</evidence>
<dbReference type="KEGG" id="pdj:D0907_18045"/>
<organism evidence="6 7">
    <name type="scientific">Pseudoalteromonas lipolytica</name>
    <dbReference type="NCBI Taxonomy" id="570156"/>
    <lineage>
        <taxon>Bacteria</taxon>
        <taxon>Pseudomonadati</taxon>
        <taxon>Pseudomonadota</taxon>
        <taxon>Gammaproteobacteria</taxon>
        <taxon>Alteromonadales</taxon>
        <taxon>Pseudoalteromonadaceae</taxon>
        <taxon>Pseudoalteromonas</taxon>
    </lineage>
</organism>